<gene>
    <name evidence="4" type="ORF">GMA8713_01500</name>
</gene>
<evidence type="ECO:0000259" key="3">
    <source>
        <dbReference type="Pfam" id="PF00817"/>
    </source>
</evidence>
<dbReference type="EMBL" id="FIZY01000010">
    <property type="protein sequence ID" value="CZF80569.1"/>
    <property type="molecule type" value="Genomic_DNA"/>
</dbReference>
<sequence>MILWLYLHFPALQLDTLIRDNRVETPLIVLSRATGSVYQANAQAREHGIVVGNDLGTASALCHGLDVADYDEQAEADRLMQLASLLYQVNADIIPYAPDGLLLKVTPMLKLYGSLDRYWQSLLPVLSGEQVQYHFSLSPYPEAARWLARAKADCGYLTPEATEQALAVLSVRELGFTAKHVVQLERMGIRHAQQLLALPVDSLGQRFGKPLTAHLRSLTQKSLALPASFTPPEHFYQSLELLHEIANSQTLCFPLQRMLKEMEKFLHVREAVTPAITIALTQREHDDKVLEITAAAPESSSSRWMSLLQLHLEKIKLDAPVTHLRLEANTLLPRQSPTQDLFAGKRGQLTPGELISLMQAKAGKHGVYSLSLESDHRPERAFKRQLPLQKSTQMLPPFLPTRPALLHVSPRPLLSRPDTLTGPERVSGGWWDESPIQRDYFVARNKRGQLCWVFRTAQGEWFEHGLFC</sequence>
<name>A0A128F1C0_9GAMM</name>
<keyword evidence="2" id="KW-0227">DNA damage</keyword>
<dbReference type="GO" id="GO:0006281">
    <property type="term" value="P:DNA repair"/>
    <property type="evidence" value="ECO:0007669"/>
    <property type="project" value="InterPro"/>
</dbReference>
<dbReference type="PANTHER" id="PTHR35369:SF2">
    <property type="entry name" value="BLR3025 PROTEIN"/>
    <property type="match status" value="1"/>
</dbReference>
<organism evidence="4 5">
    <name type="scientific">Grimontia marina</name>
    <dbReference type="NCBI Taxonomy" id="646534"/>
    <lineage>
        <taxon>Bacteria</taxon>
        <taxon>Pseudomonadati</taxon>
        <taxon>Pseudomonadota</taxon>
        <taxon>Gammaproteobacteria</taxon>
        <taxon>Vibrionales</taxon>
        <taxon>Vibrionaceae</taxon>
        <taxon>Grimontia</taxon>
    </lineage>
</organism>
<accession>A0A128F1C0</accession>
<dbReference type="InterPro" id="IPR001126">
    <property type="entry name" value="UmuC"/>
</dbReference>
<dbReference type="InterPro" id="IPR050356">
    <property type="entry name" value="SulA_CellDiv_inhibitor"/>
</dbReference>
<evidence type="ECO:0000256" key="2">
    <source>
        <dbReference type="ARBA" id="ARBA00022763"/>
    </source>
</evidence>
<keyword evidence="5" id="KW-1185">Reference proteome</keyword>
<dbReference type="Gene3D" id="3.40.1170.60">
    <property type="match status" value="1"/>
</dbReference>
<comment type="similarity">
    <text evidence="1">Belongs to the DNA polymerase type-Y family.</text>
</comment>
<feature type="domain" description="UmuC" evidence="3">
    <location>
        <begin position="24"/>
        <end position="115"/>
    </location>
</feature>
<dbReference type="Gene3D" id="3.30.70.270">
    <property type="match status" value="1"/>
</dbReference>
<reference evidence="5" key="1">
    <citation type="submission" date="2016-02" db="EMBL/GenBank/DDBJ databases">
        <authorList>
            <person name="Rodrigo-Torres Lidia"/>
            <person name="Arahal R.David."/>
        </authorList>
    </citation>
    <scope>NUCLEOTIDE SEQUENCE [LARGE SCALE GENOMIC DNA]</scope>
    <source>
        <strain evidence="5">CECT 8713</strain>
    </source>
</reference>
<dbReference type="AlphaFoldDB" id="A0A128F1C0"/>
<evidence type="ECO:0000313" key="4">
    <source>
        <dbReference type="EMBL" id="CZF80569.1"/>
    </source>
</evidence>
<evidence type="ECO:0000313" key="5">
    <source>
        <dbReference type="Proteomes" id="UP000073601"/>
    </source>
</evidence>
<evidence type="ECO:0000256" key="1">
    <source>
        <dbReference type="ARBA" id="ARBA00010945"/>
    </source>
</evidence>
<dbReference type="Proteomes" id="UP000073601">
    <property type="component" value="Unassembled WGS sequence"/>
</dbReference>
<dbReference type="InterPro" id="IPR043502">
    <property type="entry name" value="DNA/RNA_pol_sf"/>
</dbReference>
<dbReference type="PANTHER" id="PTHR35369">
    <property type="entry name" value="BLR3025 PROTEIN-RELATED"/>
    <property type="match status" value="1"/>
</dbReference>
<dbReference type="Pfam" id="PF00817">
    <property type="entry name" value="IMS"/>
    <property type="match status" value="1"/>
</dbReference>
<dbReference type="InterPro" id="IPR043128">
    <property type="entry name" value="Rev_trsase/Diguanyl_cyclase"/>
</dbReference>
<dbReference type="OrthoDB" id="5298951at2"/>
<dbReference type="RefSeq" id="WP_062707330.1">
    <property type="nucleotide sequence ID" value="NZ_CAWRCI010000010.1"/>
</dbReference>
<dbReference type="CDD" id="cd03468">
    <property type="entry name" value="PolY_like"/>
    <property type="match status" value="1"/>
</dbReference>
<protein>
    <submittedName>
        <fullName evidence="4">DNA polymerase IV</fullName>
    </submittedName>
</protein>
<dbReference type="SUPFAM" id="SSF56672">
    <property type="entry name" value="DNA/RNA polymerases"/>
    <property type="match status" value="1"/>
</dbReference>
<proteinExistence type="inferred from homology"/>